<dbReference type="Proteomes" id="UP000422736">
    <property type="component" value="Chromosome 1"/>
</dbReference>
<feature type="region of interest" description="Disordered" evidence="6">
    <location>
        <begin position="108"/>
        <end position="132"/>
    </location>
</feature>
<dbReference type="Pfam" id="PF00515">
    <property type="entry name" value="TPR_1"/>
    <property type="match status" value="1"/>
</dbReference>
<dbReference type="InterPro" id="IPR041243">
    <property type="entry name" value="STI1/HOP_DP"/>
</dbReference>
<evidence type="ECO:0000313" key="8">
    <source>
        <dbReference type="EMBL" id="QGN13818.1"/>
    </source>
</evidence>
<dbReference type="PROSITE" id="PS50005">
    <property type="entry name" value="TPR"/>
    <property type="match status" value="4"/>
</dbReference>
<evidence type="ECO:0000256" key="6">
    <source>
        <dbReference type="SAM" id="MobiDB-lite"/>
    </source>
</evidence>
<evidence type="ECO:0000313" key="9">
    <source>
        <dbReference type="Proteomes" id="UP000422736"/>
    </source>
</evidence>
<feature type="compositionally biased region" description="Basic and acidic residues" evidence="6">
    <location>
        <begin position="205"/>
        <end position="237"/>
    </location>
</feature>
<evidence type="ECO:0000256" key="2">
    <source>
        <dbReference type="ARBA" id="ARBA00022490"/>
    </source>
</evidence>
<keyword evidence="4 5" id="KW-0802">TPR repeat</keyword>
<dbReference type="SMART" id="SM00028">
    <property type="entry name" value="TPR"/>
    <property type="match status" value="9"/>
</dbReference>
<feature type="repeat" description="TPR" evidence="5">
    <location>
        <begin position="72"/>
        <end position="105"/>
    </location>
</feature>
<name>A0ABX6ENL7_KLUMA</name>
<feature type="domain" description="STI1" evidence="7">
    <location>
        <begin position="136"/>
        <end position="175"/>
    </location>
</feature>
<keyword evidence="9" id="KW-1185">Reference proteome</keyword>
<dbReference type="EMBL" id="CP015054">
    <property type="protein sequence ID" value="QGN13818.1"/>
    <property type="molecule type" value="Genomic_DNA"/>
</dbReference>
<dbReference type="Gene3D" id="1.25.40.10">
    <property type="entry name" value="Tetratricopeptide repeat domain"/>
    <property type="match status" value="3"/>
</dbReference>
<dbReference type="Gene3D" id="1.10.260.100">
    <property type="match status" value="2"/>
</dbReference>
<accession>A0ABX6ENL7</accession>
<dbReference type="Pfam" id="PF13374">
    <property type="entry name" value="TPR_10"/>
    <property type="match status" value="1"/>
</dbReference>
<organism evidence="8 9">
    <name type="scientific">Kluyveromyces marxianus</name>
    <name type="common">Yeast</name>
    <name type="synonym">Candida kefyr</name>
    <dbReference type="NCBI Taxonomy" id="4911"/>
    <lineage>
        <taxon>Eukaryota</taxon>
        <taxon>Fungi</taxon>
        <taxon>Dikarya</taxon>
        <taxon>Ascomycota</taxon>
        <taxon>Saccharomycotina</taxon>
        <taxon>Saccharomycetes</taxon>
        <taxon>Saccharomycetales</taxon>
        <taxon>Saccharomycetaceae</taxon>
        <taxon>Kluyveromyces</taxon>
    </lineage>
</organism>
<feature type="domain" description="STI1" evidence="7">
    <location>
        <begin position="527"/>
        <end position="566"/>
    </location>
</feature>
<keyword evidence="2" id="KW-0963">Cytoplasm</keyword>
<dbReference type="PANTHER" id="PTHR22904">
    <property type="entry name" value="TPR REPEAT CONTAINING PROTEIN"/>
    <property type="match status" value="1"/>
</dbReference>
<gene>
    <name evidence="8" type="primary">SGT2</name>
    <name evidence="8" type="ORF">FIM1_464</name>
</gene>
<dbReference type="Pfam" id="PF25575">
    <property type="entry name" value="TPR_BSK1_C"/>
    <property type="match status" value="1"/>
</dbReference>
<evidence type="ECO:0000256" key="4">
    <source>
        <dbReference type="ARBA" id="ARBA00022803"/>
    </source>
</evidence>
<dbReference type="InterPro" id="IPR006636">
    <property type="entry name" value="STI1_HS-bd"/>
</dbReference>
<dbReference type="InterPro" id="IPR011990">
    <property type="entry name" value="TPR-like_helical_dom_sf"/>
</dbReference>
<evidence type="ECO:0000256" key="5">
    <source>
        <dbReference type="PROSITE-ProRule" id="PRU00339"/>
    </source>
</evidence>
<dbReference type="Pfam" id="PF13424">
    <property type="entry name" value="TPR_12"/>
    <property type="match status" value="1"/>
</dbReference>
<dbReference type="InterPro" id="IPR058209">
    <property type="entry name" value="TPR_BSK1_C"/>
</dbReference>
<evidence type="ECO:0000256" key="1">
    <source>
        <dbReference type="ARBA" id="ARBA00004496"/>
    </source>
</evidence>
<dbReference type="PANTHER" id="PTHR22904:SF523">
    <property type="entry name" value="STRESS-INDUCED-PHOSPHOPROTEIN 1"/>
    <property type="match status" value="1"/>
</dbReference>
<keyword evidence="3" id="KW-0677">Repeat</keyword>
<reference evidence="8 9" key="1">
    <citation type="submission" date="2016-03" db="EMBL/GenBank/DDBJ databases">
        <title>How can Kluyveromyces marxianus grow so fast - potential evolutionary course in Saccharomyces Complex revealed by comparative genomics.</title>
        <authorList>
            <person name="Mo W."/>
            <person name="Lu W."/>
            <person name="Yang X."/>
            <person name="Qi J."/>
            <person name="Lv H."/>
        </authorList>
    </citation>
    <scope>NUCLEOTIDE SEQUENCE [LARGE SCALE GENOMIC DNA]</scope>
    <source>
        <strain evidence="8 9">FIM1</strain>
    </source>
</reference>
<evidence type="ECO:0000256" key="3">
    <source>
        <dbReference type="ARBA" id="ARBA00022737"/>
    </source>
</evidence>
<protein>
    <submittedName>
        <fullName evidence="8">Small glutamine-rich tetratricopeptide repeat-containing protein 2</fullName>
    </submittedName>
</protein>
<feature type="repeat" description="TPR" evidence="5">
    <location>
        <begin position="326"/>
        <end position="359"/>
    </location>
</feature>
<dbReference type="SMART" id="SM00727">
    <property type="entry name" value="STI1"/>
    <property type="match status" value="2"/>
</dbReference>
<dbReference type="Pfam" id="PF17830">
    <property type="entry name" value="STI1-HOP_DP"/>
    <property type="match status" value="2"/>
</dbReference>
<evidence type="ECO:0000259" key="7">
    <source>
        <dbReference type="SMART" id="SM00727"/>
    </source>
</evidence>
<comment type="subcellular location">
    <subcellularLocation>
        <location evidence="1">Cytoplasm</location>
    </subcellularLocation>
</comment>
<sequence>MSADQFKQEGNQAFAAKDYAKAIELFSKAIEVSETPNHVLYSNRSACYASSKDFAKALEDAKECVKINPSWAKGYNRLGAAHYGLGDLDEAEQSYKKALELDSSNKAAQDGLSQVHQTQQQRTQQPDMGLGNMFKDPMMIEKLKKNPKTAEFMKDPQFVAKILQFQQNPQAMGQEMLSDPRLMTVLAALMGIDLSMDPNESNSIPKEEPKTESKEEPKEEPKEQPKEQPKQEAKQEESQPEPMDVDDDKAKAEAIKAEGNKLYKQKKFDEAIEKYNEAWETHNDITYLNNRAAAEYEKGDYDAAIETLNKAVDQGRELRADYKVIAKSFARMGNAYHKLGDLKKAIEYYQKSLTEHRTPDILTKLRNTEKELKQKEAEAYMDPEKAEEARLQGKEYFTKGDWPKAVEAYTEMIKRDPNDARGYSNRAAALSKLMSFADAIRDCEKAIEKDPNFVRAYIRKATAQIAMKEYAGAIETLDAARTKDAEINSGANTREIDQLYIKATQARFQPADANETPEETYARVSKDPEVASILQDPVMQSILSQAQQNPAALQEHMKNPEVFKKIQTLIAAGIIKTR</sequence>
<dbReference type="InterPro" id="IPR019734">
    <property type="entry name" value="TPR_rpt"/>
</dbReference>
<feature type="repeat" description="TPR" evidence="5">
    <location>
        <begin position="3"/>
        <end position="36"/>
    </location>
</feature>
<feature type="repeat" description="TPR" evidence="5">
    <location>
        <begin position="386"/>
        <end position="419"/>
    </location>
</feature>
<feature type="region of interest" description="Disordered" evidence="6">
    <location>
        <begin position="195"/>
        <end position="248"/>
    </location>
</feature>
<proteinExistence type="predicted"/>
<dbReference type="PROSITE" id="PS50293">
    <property type="entry name" value="TPR_REGION"/>
    <property type="match status" value="2"/>
</dbReference>
<dbReference type="SUPFAM" id="SSF48452">
    <property type="entry name" value="TPR-like"/>
    <property type="match status" value="3"/>
</dbReference>